<proteinExistence type="predicted"/>
<accession>A0A4U5M0F9</accession>
<evidence type="ECO:0000313" key="1">
    <source>
        <dbReference type="EMBL" id="TKR62136.1"/>
    </source>
</evidence>
<protein>
    <submittedName>
        <fullName evidence="1">Uncharacterized protein</fullName>
    </submittedName>
</protein>
<dbReference type="AlphaFoldDB" id="A0A4U5M0F9"/>
<reference evidence="1 2" key="2">
    <citation type="journal article" date="2019" name="G3 (Bethesda)">
        <title>Hybrid Assembly of the Genome of the Entomopathogenic Nematode Steinernema carpocapsae Identifies the X-Chromosome.</title>
        <authorList>
            <person name="Serra L."/>
            <person name="Macchietto M."/>
            <person name="Macias-Munoz A."/>
            <person name="McGill C.J."/>
            <person name="Rodriguez I.M."/>
            <person name="Rodriguez B."/>
            <person name="Murad R."/>
            <person name="Mortazavi A."/>
        </authorList>
    </citation>
    <scope>NUCLEOTIDE SEQUENCE [LARGE SCALE GENOMIC DNA]</scope>
    <source>
        <strain evidence="1 2">ALL</strain>
    </source>
</reference>
<name>A0A4U5M0F9_STECR</name>
<comment type="caution">
    <text evidence="1">The sequence shown here is derived from an EMBL/GenBank/DDBJ whole genome shotgun (WGS) entry which is preliminary data.</text>
</comment>
<sequence length="115" mass="12663">MTTTLPFRDSFPGPGRLPSAFSGLRFSSPTVLFVHPFPSLRRSFRSPQSSHRFPSSTHSHTAICIIPSAIDRPACTPQDATRTTSLLSARRVHSFCFLPPPSNVSPISSQNNLRE</sequence>
<gene>
    <name evidence="1" type="ORF">L596_026133</name>
</gene>
<dbReference type="Proteomes" id="UP000298663">
    <property type="component" value="Unassembled WGS sequence"/>
</dbReference>
<organism evidence="1 2">
    <name type="scientific">Steinernema carpocapsae</name>
    <name type="common">Entomopathogenic nematode</name>
    <dbReference type="NCBI Taxonomy" id="34508"/>
    <lineage>
        <taxon>Eukaryota</taxon>
        <taxon>Metazoa</taxon>
        <taxon>Ecdysozoa</taxon>
        <taxon>Nematoda</taxon>
        <taxon>Chromadorea</taxon>
        <taxon>Rhabditida</taxon>
        <taxon>Tylenchina</taxon>
        <taxon>Panagrolaimomorpha</taxon>
        <taxon>Strongyloidoidea</taxon>
        <taxon>Steinernematidae</taxon>
        <taxon>Steinernema</taxon>
    </lineage>
</organism>
<dbReference type="EMBL" id="AZBU02000010">
    <property type="protein sequence ID" value="TKR62136.1"/>
    <property type="molecule type" value="Genomic_DNA"/>
</dbReference>
<keyword evidence="2" id="KW-1185">Reference proteome</keyword>
<reference evidence="1 2" key="1">
    <citation type="journal article" date="2015" name="Genome Biol.">
        <title>Comparative genomics of Steinernema reveals deeply conserved gene regulatory networks.</title>
        <authorList>
            <person name="Dillman A.R."/>
            <person name="Macchietto M."/>
            <person name="Porter C.F."/>
            <person name="Rogers A."/>
            <person name="Williams B."/>
            <person name="Antoshechkin I."/>
            <person name="Lee M.M."/>
            <person name="Goodwin Z."/>
            <person name="Lu X."/>
            <person name="Lewis E.E."/>
            <person name="Goodrich-Blair H."/>
            <person name="Stock S.P."/>
            <person name="Adams B.J."/>
            <person name="Sternberg P.W."/>
            <person name="Mortazavi A."/>
        </authorList>
    </citation>
    <scope>NUCLEOTIDE SEQUENCE [LARGE SCALE GENOMIC DNA]</scope>
    <source>
        <strain evidence="1 2">ALL</strain>
    </source>
</reference>
<evidence type="ECO:0000313" key="2">
    <source>
        <dbReference type="Proteomes" id="UP000298663"/>
    </source>
</evidence>